<sequence>MKCPFCNAPDTRVIDSRPADENATIRRRRQCERCGKRFTTYEKPETMPLMIIKKDNSREAYDRAKIERGIVSSCHKRPISSAQITAMTDAVETALFNREEREIPSTVIGEMVMEQLKKVDPVAYVRFASVYREFEDVNTFMAEINKLISQKEQA</sequence>
<dbReference type="PANTHER" id="PTHR30455:SF2">
    <property type="entry name" value="TRANSCRIPTIONAL REPRESSOR NRDR"/>
    <property type="match status" value="1"/>
</dbReference>
<dbReference type="InterPro" id="IPR005144">
    <property type="entry name" value="ATP-cone_dom"/>
</dbReference>
<dbReference type="GO" id="GO:0008270">
    <property type="term" value="F:zinc ion binding"/>
    <property type="evidence" value="ECO:0007669"/>
    <property type="project" value="UniProtKB-UniRule"/>
</dbReference>
<feature type="zinc finger region" evidence="8">
    <location>
        <begin position="3"/>
        <end position="34"/>
    </location>
</feature>
<accession>A0AA36Y4Z8</accession>
<keyword evidence="4 8" id="KW-0067">ATP-binding</keyword>
<dbReference type="PROSITE" id="PS51161">
    <property type="entry name" value="ATP_CONE"/>
    <property type="match status" value="1"/>
</dbReference>
<dbReference type="GO" id="GO:0005524">
    <property type="term" value="F:ATP binding"/>
    <property type="evidence" value="ECO:0007669"/>
    <property type="project" value="UniProtKB-UniRule"/>
</dbReference>
<evidence type="ECO:0000313" key="11">
    <source>
        <dbReference type="Proteomes" id="UP000018466"/>
    </source>
</evidence>
<evidence type="ECO:0000256" key="7">
    <source>
        <dbReference type="ARBA" id="ARBA00023163"/>
    </source>
</evidence>
<organism evidence="10 11">
    <name type="scientific">Stomatobaculum longum</name>
    <dbReference type="NCBI Taxonomy" id="796942"/>
    <lineage>
        <taxon>Bacteria</taxon>
        <taxon>Bacillati</taxon>
        <taxon>Bacillota</taxon>
        <taxon>Clostridia</taxon>
        <taxon>Lachnospirales</taxon>
        <taxon>Lachnospiraceae</taxon>
        <taxon>Stomatobaculum</taxon>
    </lineage>
</organism>
<evidence type="ECO:0000256" key="8">
    <source>
        <dbReference type="HAMAP-Rule" id="MF_00440"/>
    </source>
</evidence>
<dbReference type="PANTHER" id="PTHR30455">
    <property type="entry name" value="TRANSCRIPTIONAL REPRESSOR NRDR"/>
    <property type="match status" value="1"/>
</dbReference>
<evidence type="ECO:0000256" key="1">
    <source>
        <dbReference type="ARBA" id="ARBA00022491"/>
    </source>
</evidence>
<evidence type="ECO:0000256" key="4">
    <source>
        <dbReference type="ARBA" id="ARBA00022840"/>
    </source>
</evidence>
<keyword evidence="1 8" id="KW-0678">Repressor</keyword>
<comment type="cofactor">
    <cofactor evidence="8">
        <name>Zn(2+)</name>
        <dbReference type="ChEBI" id="CHEBI:29105"/>
    </cofactor>
    <text evidence="8">Binds 1 zinc ion.</text>
</comment>
<dbReference type="Proteomes" id="UP000018466">
    <property type="component" value="Unassembled WGS sequence"/>
</dbReference>
<dbReference type="Pfam" id="PF03477">
    <property type="entry name" value="ATP-cone"/>
    <property type="match status" value="1"/>
</dbReference>
<dbReference type="GO" id="GO:0003677">
    <property type="term" value="F:DNA binding"/>
    <property type="evidence" value="ECO:0007669"/>
    <property type="project" value="UniProtKB-KW"/>
</dbReference>
<evidence type="ECO:0000313" key="10">
    <source>
        <dbReference type="EMBL" id="EHO17033.1"/>
    </source>
</evidence>
<comment type="caution">
    <text evidence="10">The sequence shown here is derived from an EMBL/GenBank/DDBJ whole genome shotgun (WGS) entry which is preliminary data.</text>
</comment>
<comment type="function">
    <text evidence="8">Negatively regulates transcription of bacterial ribonucleotide reductase nrd genes and operons by binding to NrdR-boxes.</text>
</comment>
<dbReference type="Pfam" id="PF22811">
    <property type="entry name" value="Zn_ribbon_NrdR"/>
    <property type="match status" value="1"/>
</dbReference>
<evidence type="ECO:0000259" key="9">
    <source>
        <dbReference type="PROSITE" id="PS51161"/>
    </source>
</evidence>
<evidence type="ECO:0000256" key="5">
    <source>
        <dbReference type="ARBA" id="ARBA00023015"/>
    </source>
</evidence>
<dbReference type="HAMAP" id="MF_00440">
    <property type="entry name" value="NrdR"/>
    <property type="match status" value="1"/>
</dbReference>
<evidence type="ECO:0000256" key="3">
    <source>
        <dbReference type="ARBA" id="ARBA00022833"/>
    </source>
</evidence>
<keyword evidence="8" id="KW-0479">Metal-binding</keyword>
<dbReference type="EMBL" id="AGEL01000006">
    <property type="protein sequence ID" value="EHO17033.1"/>
    <property type="molecule type" value="Genomic_DNA"/>
</dbReference>
<evidence type="ECO:0000256" key="2">
    <source>
        <dbReference type="ARBA" id="ARBA00022741"/>
    </source>
</evidence>
<keyword evidence="7 8" id="KW-0804">Transcription</keyword>
<dbReference type="GeneID" id="86940412"/>
<keyword evidence="2 8" id="KW-0547">Nucleotide-binding</keyword>
<reference evidence="10 11" key="1">
    <citation type="submission" date="2011-10" db="EMBL/GenBank/DDBJ databases">
        <title>The Genome Sequence of Lachnospiraceae bacterium ACC2.</title>
        <authorList>
            <consortium name="The Broad Institute Genome Sequencing Platform"/>
            <person name="Earl A."/>
            <person name="Ward D."/>
            <person name="Feldgarden M."/>
            <person name="Gevers D."/>
            <person name="Sizova M."/>
            <person name="Hazen A."/>
            <person name="Epstein S."/>
            <person name="Young S.K."/>
            <person name="Zeng Q."/>
            <person name="Gargeya S."/>
            <person name="Fitzgerald M."/>
            <person name="Haas B."/>
            <person name="Abouelleil A."/>
            <person name="Alvarado L."/>
            <person name="Arachchi H.M."/>
            <person name="Berlin A."/>
            <person name="Brown A."/>
            <person name="Chapman S.B."/>
            <person name="Chen Z."/>
            <person name="Dunbar C."/>
            <person name="Freedman E."/>
            <person name="Gearin G."/>
            <person name="Goldberg J."/>
            <person name="Griggs A."/>
            <person name="Gujja S."/>
            <person name="Heiman D."/>
            <person name="Howarth C."/>
            <person name="Larson L."/>
            <person name="Lui A."/>
            <person name="MacDonald P.J.P."/>
            <person name="Montmayeur A."/>
            <person name="Murphy C."/>
            <person name="Neiman D."/>
            <person name="Pearson M."/>
            <person name="Priest M."/>
            <person name="Roberts A."/>
            <person name="Saif S."/>
            <person name="Shea T."/>
            <person name="Shenoy N."/>
            <person name="Sisk P."/>
            <person name="Stolte C."/>
            <person name="Sykes S."/>
            <person name="Wortman J."/>
            <person name="Nusbaum C."/>
            <person name="Birren B."/>
        </authorList>
    </citation>
    <scope>NUCLEOTIDE SEQUENCE [LARGE SCALE GENOMIC DNA]</scope>
    <source>
        <strain evidence="10 11">ACC2</strain>
    </source>
</reference>
<dbReference type="RefSeq" id="WP_009532465.1">
    <property type="nucleotide sequence ID" value="NZ_CAUOLT010000007.1"/>
</dbReference>
<evidence type="ECO:0000256" key="6">
    <source>
        <dbReference type="ARBA" id="ARBA00023125"/>
    </source>
</evidence>
<keyword evidence="6 8" id="KW-0238">DNA-binding</keyword>
<gene>
    <name evidence="8" type="primary">nrdR</name>
    <name evidence="10" type="ORF">HMPREF9623_00632</name>
</gene>
<proteinExistence type="inferred from homology"/>
<keyword evidence="8" id="KW-0863">Zinc-finger</keyword>
<comment type="similarity">
    <text evidence="8">Belongs to the NrdR family.</text>
</comment>
<dbReference type="GO" id="GO:0045892">
    <property type="term" value="P:negative regulation of DNA-templated transcription"/>
    <property type="evidence" value="ECO:0007669"/>
    <property type="project" value="UniProtKB-UniRule"/>
</dbReference>
<keyword evidence="3 8" id="KW-0862">Zinc</keyword>
<name>A0AA36Y4Z8_9FIRM</name>
<dbReference type="NCBIfam" id="TIGR00244">
    <property type="entry name" value="transcriptional regulator NrdR"/>
    <property type="match status" value="1"/>
</dbReference>
<dbReference type="InterPro" id="IPR055173">
    <property type="entry name" value="NrdR-like_N"/>
</dbReference>
<protein>
    <recommendedName>
        <fullName evidence="8">Transcriptional repressor NrdR</fullName>
    </recommendedName>
</protein>
<keyword evidence="5 8" id="KW-0805">Transcription regulation</keyword>
<feature type="domain" description="ATP-cone" evidence="9">
    <location>
        <begin position="49"/>
        <end position="139"/>
    </location>
</feature>
<keyword evidence="11" id="KW-1185">Reference proteome</keyword>
<dbReference type="InterPro" id="IPR003796">
    <property type="entry name" value="RNR_NrdR-like"/>
</dbReference>
<dbReference type="AlphaFoldDB" id="A0AA36Y4Z8"/>